<keyword evidence="1 3" id="KW-0479">Metal-binding</keyword>
<evidence type="ECO:0000256" key="3">
    <source>
        <dbReference type="PIRSR" id="PIRSR602124-1"/>
    </source>
</evidence>
<dbReference type="Proteomes" id="UP000050741">
    <property type="component" value="Unassembled WGS sequence"/>
</dbReference>
<keyword evidence="2 3" id="KW-0862">Zinc</keyword>
<dbReference type="AlphaFoldDB" id="A0A183CFB0"/>
<dbReference type="GO" id="GO:0045277">
    <property type="term" value="C:respiratory chain complex IV"/>
    <property type="evidence" value="ECO:0007669"/>
    <property type="project" value="InterPro"/>
</dbReference>
<keyword evidence="4" id="KW-1185">Reference proteome</keyword>
<dbReference type="GO" id="GO:0006123">
    <property type="term" value="P:mitochondrial electron transport, cytochrome c to oxygen"/>
    <property type="evidence" value="ECO:0007669"/>
    <property type="project" value="InterPro"/>
</dbReference>
<feature type="binding site" evidence="3">
    <location>
        <position position="144"/>
    </location>
    <ligand>
        <name>Zn(2+)</name>
        <dbReference type="ChEBI" id="CHEBI:29105"/>
    </ligand>
</feature>
<dbReference type="PANTHER" id="PTHR10122">
    <property type="entry name" value="CYTOCHROME C OXIDASE SUBUNIT 5B, MITOCHONDRIAL"/>
    <property type="match status" value="1"/>
</dbReference>
<dbReference type="SUPFAM" id="SSF57802">
    <property type="entry name" value="Rubredoxin-like"/>
    <property type="match status" value="1"/>
</dbReference>
<evidence type="ECO:0000256" key="1">
    <source>
        <dbReference type="ARBA" id="ARBA00022723"/>
    </source>
</evidence>
<reference evidence="4" key="1">
    <citation type="submission" date="2014-05" db="EMBL/GenBank/DDBJ databases">
        <title>The genome and life-stage specific transcriptomes of Globodera pallida elucidate key aspects of plant parasitism by a cyst nematode.</title>
        <authorList>
            <person name="Cotton J.A."/>
            <person name="Lilley C.J."/>
            <person name="Jones L.M."/>
            <person name="Kikuchi T."/>
            <person name="Reid A.J."/>
            <person name="Thorpe P."/>
            <person name="Tsai I.J."/>
            <person name="Beasley H."/>
            <person name="Blok V."/>
            <person name="Cock P.J.A."/>
            <person name="Van den Akker S.E."/>
            <person name="Holroyd N."/>
            <person name="Hunt M."/>
            <person name="Mantelin S."/>
            <person name="Naghra H."/>
            <person name="Pain A."/>
            <person name="Palomares-Rius J.E."/>
            <person name="Zarowiecki M."/>
            <person name="Berriman M."/>
            <person name="Jones J.T."/>
            <person name="Urwin P.E."/>
        </authorList>
    </citation>
    <scope>NUCLEOTIDE SEQUENCE [LARGE SCALE GENOMIC DNA]</scope>
    <source>
        <strain evidence="4">Lindley</strain>
    </source>
</reference>
<evidence type="ECO:0000313" key="4">
    <source>
        <dbReference type="Proteomes" id="UP000050741"/>
    </source>
</evidence>
<proteinExistence type="predicted"/>
<dbReference type="Pfam" id="PF01215">
    <property type="entry name" value="COX5B"/>
    <property type="match status" value="1"/>
</dbReference>
<protein>
    <submittedName>
        <fullName evidence="5">Cytochrome c oxidase subunit 5B, mitochondrial</fullName>
    </submittedName>
</protein>
<sequence length="159" mass="18267">MIVAKNLFKLISNIIVLMNQLLSPSRVLLAKLGKSGTQQLNHCALLSYSKRLGATEADPDEYGYQPDPIEHSWGLERKMLIARLKGDDRYEPKIYYRADQTTRDYPNLVPVHYQDKVVGCLCEPDGESINYWHIRKGDTKRCECGHWFKGVQADMESFC</sequence>
<dbReference type="FunFam" id="2.60.11.10:FF:000004">
    <property type="entry name" value="Cytochrome c oxidase subunit 5B"/>
    <property type="match status" value="1"/>
</dbReference>
<accession>A0A183CFB0</accession>
<dbReference type="WBParaSite" id="GPLIN_001156500">
    <property type="protein sequence ID" value="GPLIN_001156500"/>
    <property type="gene ID" value="GPLIN_001156500"/>
</dbReference>
<evidence type="ECO:0000256" key="2">
    <source>
        <dbReference type="ARBA" id="ARBA00022833"/>
    </source>
</evidence>
<dbReference type="InterPro" id="IPR002124">
    <property type="entry name" value="Cyt_c_oxidase_su5b"/>
</dbReference>
<name>A0A183CFB0_GLOPA</name>
<dbReference type="Gene3D" id="2.60.11.10">
    <property type="entry name" value="Cytochrome c oxidase, subunit Vb"/>
    <property type="match status" value="1"/>
</dbReference>
<feature type="binding site" evidence="3">
    <location>
        <position position="120"/>
    </location>
    <ligand>
        <name>Zn(2+)</name>
        <dbReference type="ChEBI" id="CHEBI:29105"/>
    </ligand>
</feature>
<feature type="binding site" evidence="3">
    <location>
        <position position="122"/>
    </location>
    <ligand>
        <name>Zn(2+)</name>
        <dbReference type="ChEBI" id="CHEBI:29105"/>
    </ligand>
</feature>
<reference evidence="5" key="2">
    <citation type="submission" date="2016-06" db="UniProtKB">
        <authorList>
            <consortium name="WormBaseParasite"/>
        </authorList>
    </citation>
    <scope>IDENTIFICATION</scope>
</reference>
<feature type="binding site" evidence="3">
    <location>
        <position position="142"/>
    </location>
    <ligand>
        <name>Zn(2+)</name>
        <dbReference type="ChEBI" id="CHEBI:29105"/>
    </ligand>
</feature>
<evidence type="ECO:0000313" key="5">
    <source>
        <dbReference type="WBParaSite" id="GPLIN_001156500"/>
    </source>
</evidence>
<dbReference type="GO" id="GO:0005740">
    <property type="term" value="C:mitochondrial envelope"/>
    <property type="evidence" value="ECO:0007669"/>
    <property type="project" value="InterPro"/>
</dbReference>
<dbReference type="PANTHER" id="PTHR10122:SF0">
    <property type="entry name" value="CYTOCHROME C OXIDASE SUBUNIT 5B, ISOFORM A-RELATED"/>
    <property type="match status" value="1"/>
</dbReference>
<dbReference type="PROSITE" id="PS51359">
    <property type="entry name" value="COX5B_2"/>
    <property type="match status" value="1"/>
</dbReference>
<dbReference type="InterPro" id="IPR036972">
    <property type="entry name" value="Cyt_c_oxidase_su5b_sf"/>
</dbReference>
<organism evidence="4 5">
    <name type="scientific">Globodera pallida</name>
    <name type="common">Potato cyst nematode worm</name>
    <name type="synonym">Heterodera pallida</name>
    <dbReference type="NCBI Taxonomy" id="36090"/>
    <lineage>
        <taxon>Eukaryota</taxon>
        <taxon>Metazoa</taxon>
        <taxon>Ecdysozoa</taxon>
        <taxon>Nematoda</taxon>
        <taxon>Chromadorea</taxon>
        <taxon>Rhabditida</taxon>
        <taxon>Tylenchina</taxon>
        <taxon>Tylenchomorpha</taxon>
        <taxon>Tylenchoidea</taxon>
        <taxon>Heteroderidae</taxon>
        <taxon>Heteroderinae</taxon>
        <taxon>Globodera</taxon>
    </lineage>
</organism>
<dbReference type="GO" id="GO:0046872">
    <property type="term" value="F:metal ion binding"/>
    <property type="evidence" value="ECO:0007669"/>
    <property type="project" value="UniProtKB-KW"/>
</dbReference>